<dbReference type="RefSeq" id="WP_323468104.1">
    <property type="nucleotide sequence ID" value="NZ_JAWJAY010000858.1"/>
</dbReference>
<gene>
    <name evidence="1" type="ORF">RYX45_23055</name>
</gene>
<organism evidence="1 2">
    <name type="scientific">Alkalihalophilus pseudofirmus</name>
    <name type="common">Bacillus pseudofirmus</name>
    <dbReference type="NCBI Taxonomy" id="79885"/>
    <lineage>
        <taxon>Bacteria</taxon>
        <taxon>Bacillati</taxon>
        <taxon>Bacillota</taxon>
        <taxon>Bacilli</taxon>
        <taxon>Bacillales</taxon>
        <taxon>Bacillaceae</taxon>
        <taxon>Alkalihalophilus</taxon>
    </lineage>
</organism>
<reference evidence="1" key="1">
    <citation type="submission" date="2023-10" db="EMBL/GenBank/DDBJ databases">
        <title>Screening of Alkalihalophilus pseudofirmusBZ-TG-HK211 and Its Alleviation of Salt Stress on Rapeseed Growth.</title>
        <authorList>
            <person name="Zhao B."/>
            <person name="Guo T."/>
        </authorList>
    </citation>
    <scope>NUCLEOTIDE SEQUENCE</scope>
    <source>
        <strain evidence="1">BZ-TG-HK211</strain>
    </source>
</reference>
<proteinExistence type="predicted"/>
<feature type="non-terminal residue" evidence="1">
    <location>
        <position position="1"/>
    </location>
</feature>
<dbReference type="EMBL" id="JAWJAY010000858">
    <property type="protein sequence ID" value="MDV2888046.1"/>
    <property type="molecule type" value="Genomic_DNA"/>
</dbReference>
<evidence type="ECO:0000313" key="1">
    <source>
        <dbReference type="EMBL" id="MDV2888046.1"/>
    </source>
</evidence>
<sequence>SQGKEGKVIVNDKVDKKYPLLYSISLENYFNQSLIEGSKAKELLYNHGNHNNLNIKYSLLSSGRLEQNNHNFINYGMKYSIIV</sequence>
<dbReference type="Proteomes" id="UP001285636">
    <property type="component" value="Unassembled WGS sequence"/>
</dbReference>
<comment type="caution">
    <text evidence="1">The sequence shown here is derived from an EMBL/GenBank/DDBJ whole genome shotgun (WGS) entry which is preliminary data.</text>
</comment>
<dbReference type="AlphaFoldDB" id="A0AAJ2U5T8"/>
<evidence type="ECO:0000313" key="2">
    <source>
        <dbReference type="Proteomes" id="UP001285636"/>
    </source>
</evidence>
<name>A0AAJ2U5T8_ALKPS</name>
<protein>
    <submittedName>
        <fullName evidence="1">Uncharacterized protein</fullName>
    </submittedName>
</protein>
<accession>A0AAJ2U5T8</accession>